<organism evidence="1 2">
    <name type="scientific">Manihot esculenta</name>
    <name type="common">Cassava</name>
    <name type="synonym">Jatropha manihot</name>
    <dbReference type="NCBI Taxonomy" id="3983"/>
    <lineage>
        <taxon>Eukaryota</taxon>
        <taxon>Viridiplantae</taxon>
        <taxon>Streptophyta</taxon>
        <taxon>Embryophyta</taxon>
        <taxon>Tracheophyta</taxon>
        <taxon>Spermatophyta</taxon>
        <taxon>Magnoliopsida</taxon>
        <taxon>eudicotyledons</taxon>
        <taxon>Gunneridae</taxon>
        <taxon>Pentapetalae</taxon>
        <taxon>rosids</taxon>
        <taxon>fabids</taxon>
        <taxon>Malpighiales</taxon>
        <taxon>Euphorbiaceae</taxon>
        <taxon>Crotonoideae</taxon>
        <taxon>Manihoteae</taxon>
        <taxon>Manihot</taxon>
    </lineage>
</organism>
<reference evidence="2" key="1">
    <citation type="journal article" date="2016" name="Nat. Biotechnol.">
        <title>Sequencing wild and cultivated cassava and related species reveals extensive interspecific hybridization and genetic diversity.</title>
        <authorList>
            <person name="Bredeson J.V."/>
            <person name="Lyons J.B."/>
            <person name="Prochnik S.E."/>
            <person name="Wu G.A."/>
            <person name="Ha C.M."/>
            <person name="Edsinger-Gonzales E."/>
            <person name="Grimwood J."/>
            <person name="Schmutz J."/>
            <person name="Rabbi I.Y."/>
            <person name="Egesi C."/>
            <person name="Nauluvula P."/>
            <person name="Lebot V."/>
            <person name="Ndunguru J."/>
            <person name="Mkamilo G."/>
            <person name="Bart R.S."/>
            <person name="Setter T.L."/>
            <person name="Gleadow R.M."/>
            <person name="Kulakow P."/>
            <person name="Ferguson M.E."/>
            <person name="Rounsley S."/>
            <person name="Rokhsar D.S."/>
        </authorList>
    </citation>
    <scope>NUCLEOTIDE SEQUENCE [LARGE SCALE GENOMIC DNA]</scope>
    <source>
        <strain evidence="2">cv. AM560-2</strain>
    </source>
</reference>
<protein>
    <submittedName>
        <fullName evidence="1">Uncharacterized protein</fullName>
    </submittedName>
</protein>
<evidence type="ECO:0000313" key="1">
    <source>
        <dbReference type="EMBL" id="KAG8639965.1"/>
    </source>
</evidence>
<accession>A0ACB7GJQ6</accession>
<gene>
    <name evidence="1" type="ORF">MANES_13G009702v8</name>
</gene>
<dbReference type="EMBL" id="CM004399">
    <property type="protein sequence ID" value="KAG8639965.1"/>
    <property type="molecule type" value="Genomic_DNA"/>
</dbReference>
<keyword evidence="2" id="KW-1185">Reference proteome</keyword>
<comment type="caution">
    <text evidence="1">The sequence shown here is derived from an EMBL/GenBank/DDBJ whole genome shotgun (WGS) entry which is preliminary data.</text>
</comment>
<name>A0ACB7GJQ6_MANES</name>
<evidence type="ECO:0000313" key="2">
    <source>
        <dbReference type="Proteomes" id="UP000091857"/>
    </source>
</evidence>
<proteinExistence type="predicted"/>
<sequence>MGRKKLEMKLIEDKSSRQVTFSKRRNGLIKKARELSVLCDVQIGVIVFSNSGKLYEFCSTGSFAKFLKDYQRHLELEATSMEGAKHKKMYQVDYSSFKSYAELLKVVETQLEGPNSKQLSLVDILELENQFTATLTQVRAKKRFLQTELMLDFLKALKKKEIMLKEENALLEREVEEMKNGVDMERRLRNHPYLHLVNSPRQATLSLLH</sequence>
<dbReference type="Proteomes" id="UP000091857">
    <property type="component" value="Chromosome 13"/>
</dbReference>